<dbReference type="AlphaFoldDB" id="A0A6J4V095"/>
<sequence length="494" mass="56357">MSDKTAANATDDKAKDDAKKRRPLEQRDPVTTSHSIRIGRTTLEYDVTFGALPITDEYGEVEAHIYFTAYIAKGQKNDPTRPLTFTYNGGPGSSSAWLHLGGLSPKRVDLTDMGDTKAPPHTLVDNTETWLQFTDMVFIDPVGTGFSQGATPELDKKFWGVEGDLESVAEVIRLYLGRYGRWTSPIFLAGESYGTFRSAGLASLLFDRGIALNGIVLISTILNMQTARFTPGNDLPHATFFPTYTAAAWYHQKLAKDLQNRPLESVISEVEEWVDTVYVPALHKGDLLAGKERDQLITQVARYSGLSEEYVERANLRIWIHRFIKELLRDRKQTIGRIDARFTARDLSHVSEMPEFDPSVTYPGPVYTSTYNAYIRDELGWQTDIEFEMMSGEVNKHWDWGSAAEGYPDTSERLRSAMHRYRHLKVLVQQGYYDFATPHYAAEYTFRHMGIAPEFQDNVEWAYYEAGHMMYIDRKCREKMYADTVAFYQRALQK</sequence>
<dbReference type="InterPro" id="IPR029058">
    <property type="entry name" value="AB_hydrolase_fold"/>
</dbReference>
<evidence type="ECO:0000256" key="4">
    <source>
        <dbReference type="ARBA" id="ARBA00022801"/>
    </source>
</evidence>
<dbReference type="PANTHER" id="PTHR11802">
    <property type="entry name" value="SERINE PROTEASE FAMILY S10 SERINE CARBOXYPEPTIDASE"/>
    <property type="match status" value="1"/>
</dbReference>
<protein>
    <submittedName>
        <fullName evidence="7">Carboxypeptidase-related protein</fullName>
    </submittedName>
</protein>
<dbReference type="SUPFAM" id="SSF53474">
    <property type="entry name" value="alpha/beta-Hydrolases"/>
    <property type="match status" value="1"/>
</dbReference>
<organism evidence="7">
    <name type="scientific">uncultured Thermomicrobiales bacterium</name>
    <dbReference type="NCBI Taxonomy" id="1645740"/>
    <lineage>
        <taxon>Bacteria</taxon>
        <taxon>Pseudomonadati</taxon>
        <taxon>Thermomicrobiota</taxon>
        <taxon>Thermomicrobia</taxon>
        <taxon>Thermomicrobiales</taxon>
        <taxon>environmental samples</taxon>
    </lineage>
</organism>
<dbReference type="EMBL" id="CADCWK010000198">
    <property type="protein sequence ID" value="CAA9563347.1"/>
    <property type="molecule type" value="Genomic_DNA"/>
</dbReference>
<evidence type="ECO:0000313" key="7">
    <source>
        <dbReference type="EMBL" id="CAA9563347.1"/>
    </source>
</evidence>
<evidence type="ECO:0000256" key="5">
    <source>
        <dbReference type="ARBA" id="ARBA00023180"/>
    </source>
</evidence>
<evidence type="ECO:0000256" key="2">
    <source>
        <dbReference type="ARBA" id="ARBA00022670"/>
    </source>
</evidence>
<proteinExistence type="predicted"/>
<keyword evidence="1 7" id="KW-0121">Carboxypeptidase</keyword>
<dbReference type="GO" id="GO:0006508">
    <property type="term" value="P:proteolysis"/>
    <property type="evidence" value="ECO:0007669"/>
    <property type="project" value="UniProtKB-KW"/>
</dbReference>
<keyword evidence="3" id="KW-0732">Signal</keyword>
<evidence type="ECO:0000256" key="6">
    <source>
        <dbReference type="SAM" id="MobiDB-lite"/>
    </source>
</evidence>
<evidence type="ECO:0000256" key="3">
    <source>
        <dbReference type="ARBA" id="ARBA00022729"/>
    </source>
</evidence>
<evidence type="ECO:0000256" key="1">
    <source>
        <dbReference type="ARBA" id="ARBA00022645"/>
    </source>
</evidence>
<dbReference type="PANTHER" id="PTHR11802:SF3">
    <property type="entry name" value="RETINOID-INDUCIBLE SERINE CARBOXYPEPTIDASE"/>
    <property type="match status" value="1"/>
</dbReference>
<keyword evidence="4" id="KW-0378">Hydrolase</keyword>
<feature type="region of interest" description="Disordered" evidence="6">
    <location>
        <begin position="1"/>
        <end position="35"/>
    </location>
</feature>
<dbReference type="InterPro" id="IPR001563">
    <property type="entry name" value="Peptidase_S10"/>
</dbReference>
<accession>A0A6J4V095</accession>
<gene>
    <name evidence="7" type="ORF">AVDCRST_MAG33-1855</name>
</gene>
<name>A0A6J4V095_9BACT</name>
<feature type="compositionally biased region" description="Basic and acidic residues" evidence="6">
    <location>
        <begin position="10"/>
        <end position="28"/>
    </location>
</feature>
<keyword evidence="5" id="KW-0325">Glycoprotein</keyword>
<dbReference type="GO" id="GO:0004185">
    <property type="term" value="F:serine-type carboxypeptidase activity"/>
    <property type="evidence" value="ECO:0007669"/>
    <property type="project" value="InterPro"/>
</dbReference>
<keyword evidence="2" id="KW-0645">Protease</keyword>
<dbReference type="Gene3D" id="3.40.50.1820">
    <property type="entry name" value="alpha/beta hydrolase"/>
    <property type="match status" value="1"/>
</dbReference>
<dbReference type="Pfam" id="PF00450">
    <property type="entry name" value="Peptidase_S10"/>
    <property type="match status" value="1"/>
</dbReference>
<reference evidence="7" key="1">
    <citation type="submission" date="2020-02" db="EMBL/GenBank/DDBJ databases">
        <authorList>
            <person name="Meier V. D."/>
        </authorList>
    </citation>
    <scope>NUCLEOTIDE SEQUENCE</scope>
    <source>
        <strain evidence="7">AVDCRST_MAG33</strain>
    </source>
</reference>